<protein>
    <submittedName>
        <fullName evidence="2">Uncharacterized protein</fullName>
    </submittedName>
</protein>
<feature type="region of interest" description="Disordered" evidence="1">
    <location>
        <begin position="1"/>
        <end position="39"/>
    </location>
</feature>
<gene>
    <name evidence="2" type="ORF">FSB_LOCUS20451</name>
</gene>
<dbReference type="EMBL" id="OIVN01001318">
    <property type="protein sequence ID" value="SPC92569.1"/>
    <property type="molecule type" value="Genomic_DNA"/>
</dbReference>
<evidence type="ECO:0000256" key="1">
    <source>
        <dbReference type="SAM" id="MobiDB-lite"/>
    </source>
</evidence>
<reference evidence="2" key="1">
    <citation type="submission" date="2018-02" db="EMBL/GenBank/DDBJ databases">
        <authorList>
            <person name="Cohen D.B."/>
            <person name="Kent A.D."/>
        </authorList>
    </citation>
    <scope>NUCLEOTIDE SEQUENCE</scope>
</reference>
<name>A0A2N9FZX3_FAGSY</name>
<feature type="compositionally biased region" description="Basic residues" evidence="1">
    <location>
        <begin position="9"/>
        <end position="21"/>
    </location>
</feature>
<dbReference type="AlphaFoldDB" id="A0A2N9FZX3"/>
<accession>A0A2N9FZX3</accession>
<feature type="region of interest" description="Disordered" evidence="1">
    <location>
        <begin position="46"/>
        <end position="65"/>
    </location>
</feature>
<proteinExistence type="predicted"/>
<evidence type="ECO:0000313" key="2">
    <source>
        <dbReference type="EMBL" id="SPC92569.1"/>
    </source>
</evidence>
<sequence length="84" mass="9484">MAGWAVDLRRKRGGGRGRNGRQRGQCRGDAGRAGTGGERKVWILGSWEGGPAERETQDSHEDEEREAWFLVWKDDEEREKEASA</sequence>
<organism evidence="2">
    <name type="scientific">Fagus sylvatica</name>
    <name type="common">Beechnut</name>
    <dbReference type="NCBI Taxonomy" id="28930"/>
    <lineage>
        <taxon>Eukaryota</taxon>
        <taxon>Viridiplantae</taxon>
        <taxon>Streptophyta</taxon>
        <taxon>Embryophyta</taxon>
        <taxon>Tracheophyta</taxon>
        <taxon>Spermatophyta</taxon>
        <taxon>Magnoliopsida</taxon>
        <taxon>eudicotyledons</taxon>
        <taxon>Gunneridae</taxon>
        <taxon>Pentapetalae</taxon>
        <taxon>rosids</taxon>
        <taxon>fabids</taxon>
        <taxon>Fagales</taxon>
        <taxon>Fagaceae</taxon>
        <taxon>Fagus</taxon>
    </lineage>
</organism>